<dbReference type="Gene3D" id="2.160.20.20">
    <property type="match status" value="1"/>
</dbReference>
<dbReference type="EMBL" id="CACRTI010000004">
    <property type="protein sequence ID" value="VYT30777.1"/>
    <property type="molecule type" value="Genomic_DNA"/>
</dbReference>
<dbReference type="AlphaFoldDB" id="A0A6N2VMB0"/>
<dbReference type="InterPro" id="IPR012332">
    <property type="entry name" value="Autotransporter_pectin_lyase_C"/>
</dbReference>
<name>A0A6N2VMB0_CITAM</name>
<dbReference type="SUPFAM" id="SSF103515">
    <property type="entry name" value="Autotransporter"/>
    <property type="match status" value="1"/>
</dbReference>
<dbReference type="SUPFAM" id="SSF51126">
    <property type="entry name" value="Pectin lyase-like"/>
    <property type="match status" value="1"/>
</dbReference>
<protein>
    <submittedName>
        <fullName evidence="1">Adhesin/invasin TibA autotransporter</fullName>
    </submittedName>
</protein>
<dbReference type="InterPro" id="IPR051551">
    <property type="entry name" value="Autotransporter_adhesion"/>
</dbReference>
<dbReference type="Gene3D" id="2.40.128.130">
    <property type="entry name" value="Autotransporter beta-domain"/>
    <property type="match status" value="1"/>
</dbReference>
<sequence length="304" mass="32205">MLTRVDVTAQSGTTLNLMSGSTLTGRILDDGTGGGDVTVTGPSVWRLTGDSAVGALTLNAGTVNFHGGLTTRLTPVAQAVTLTARTLSGTGTFLMNTDIAAWSGDLLNVTGNASGHFNLGIKNTGQEPVSPGEPLRVVHSGGGLYADGVVKFNHFSNTLQTQMSDGTPVYGDYSQNGYGVSLEVGKTFRVNETVWAEPYVRGTAFSADGKDIRLDNGMNLDVGGTVVKPYLTAAVSHEFADNNKVRINDRYDFRNDLSRTTGKYGLGVSAQLTPNAGVWVEARYENDRHTESPVTSSVGFRINF</sequence>
<reference evidence="1" key="1">
    <citation type="submission" date="2019-11" db="EMBL/GenBank/DDBJ databases">
        <authorList>
            <person name="Feng L."/>
        </authorList>
    </citation>
    <scope>NUCLEOTIDE SEQUENCE</scope>
    <source>
        <strain evidence="1">CAmalonaticusLFYP1</strain>
    </source>
</reference>
<dbReference type="InterPro" id="IPR005546">
    <property type="entry name" value="Autotransporte_beta"/>
</dbReference>
<dbReference type="InterPro" id="IPR006315">
    <property type="entry name" value="OM_autotransptr_brl_dom"/>
</dbReference>
<dbReference type="InterPro" id="IPR011050">
    <property type="entry name" value="Pectin_lyase_fold/virulence"/>
</dbReference>
<dbReference type="GO" id="GO:0019867">
    <property type="term" value="C:outer membrane"/>
    <property type="evidence" value="ECO:0007669"/>
    <property type="project" value="InterPro"/>
</dbReference>
<dbReference type="NCBIfam" id="TIGR01414">
    <property type="entry name" value="autotrans_barl"/>
    <property type="match status" value="3"/>
</dbReference>
<dbReference type="PROSITE" id="PS51208">
    <property type="entry name" value="AUTOTRANSPORTER"/>
    <property type="match status" value="1"/>
</dbReference>
<dbReference type="InterPro" id="IPR036709">
    <property type="entry name" value="Autotransporte_beta_dom_sf"/>
</dbReference>
<dbReference type="Pfam" id="PF03212">
    <property type="entry name" value="Pertactin"/>
    <property type="match status" value="1"/>
</dbReference>
<gene>
    <name evidence="1" type="primary">tibA</name>
    <name evidence="1" type="ORF">CALFYP1_03800</name>
</gene>
<dbReference type="PANTHER" id="PTHR35037">
    <property type="entry name" value="C-TERMINAL REGION OF AIDA-LIKE PROTEIN"/>
    <property type="match status" value="1"/>
</dbReference>
<organism evidence="1">
    <name type="scientific">Citrobacter amalonaticus</name>
    <dbReference type="NCBI Taxonomy" id="35703"/>
    <lineage>
        <taxon>Bacteria</taxon>
        <taxon>Pseudomonadati</taxon>
        <taxon>Pseudomonadota</taxon>
        <taxon>Gammaproteobacteria</taxon>
        <taxon>Enterobacterales</taxon>
        <taxon>Enterobacteriaceae</taxon>
        <taxon>Citrobacter</taxon>
    </lineage>
</organism>
<dbReference type="InterPro" id="IPR004899">
    <property type="entry name" value="Pertactin_central"/>
</dbReference>
<evidence type="ECO:0000313" key="1">
    <source>
        <dbReference type="EMBL" id="VYT30777.1"/>
    </source>
</evidence>
<dbReference type="PANTHER" id="PTHR35037:SF7">
    <property type="entry name" value="AUTOTRANSPORTER"/>
    <property type="match status" value="1"/>
</dbReference>
<accession>A0A6N2VMB0</accession>
<dbReference type="Pfam" id="PF03797">
    <property type="entry name" value="Autotransporter"/>
    <property type="match status" value="1"/>
</dbReference>
<proteinExistence type="predicted"/>